<dbReference type="AlphaFoldDB" id="A0A2M6WIT7"/>
<evidence type="ECO:0000256" key="5">
    <source>
        <dbReference type="ARBA" id="ARBA00016403"/>
    </source>
</evidence>
<protein>
    <recommendedName>
        <fullName evidence="5">Uridylate kinase</fullName>
        <ecNumber evidence="4">2.7.4.22</ecNumber>
    </recommendedName>
    <alternativeName>
        <fullName evidence="12">Uridine monophosphate kinase</fullName>
    </alternativeName>
</protein>
<comment type="subcellular location">
    <subcellularLocation>
        <location evidence="1">Cytoplasm</location>
    </subcellularLocation>
</comment>
<gene>
    <name evidence="15" type="ORF">COU08_01615</name>
</gene>
<keyword evidence="7" id="KW-0808">Transferase</keyword>
<feature type="domain" description="Aspartate/glutamate/uridylate kinase" evidence="14">
    <location>
        <begin position="5"/>
        <end position="205"/>
    </location>
</feature>
<dbReference type="EC" id="2.7.4.22" evidence="4"/>
<dbReference type="PANTHER" id="PTHR42833">
    <property type="entry name" value="URIDYLATE KINASE"/>
    <property type="match status" value="1"/>
</dbReference>
<evidence type="ECO:0000256" key="8">
    <source>
        <dbReference type="ARBA" id="ARBA00022741"/>
    </source>
</evidence>
<sequence length="227" mass="25748">MKREIIIISLGGSLITPNHIDTTFLRAFKGAIIKGIKQGKQFVIICGGGVTARKYQQAAQAVTRLRSEDIDWLGIHATRLNAHLLRALFYNYAEPRIIKNPTKVKSFKKKILIAAGWKPGFSTDYDAVIIAEKLKAKRLINLSNINYVYSKDPKKEKGAKPVKIISWKEFRMLMPKAWNPGLHTPFDPIAIKRAEKNNLEVAVISGNKLLHMERYINNQPFQGTRIQ</sequence>
<keyword evidence="8" id="KW-0547">Nucleotide-binding</keyword>
<evidence type="ECO:0000256" key="3">
    <source>
        <dbReference type="ARBA" id="ARBA00007614"/>
    </source>
</evidence>
<reference evidence="16" key="1">
    <citation type="submission" date="2017-09" db="EMBL/GenBank/DDBJ databases">
        <title>Depth-based differentiation of microbial function through sediment-hosted aquifers and enrichment of novel symbionts in the deep terrestrial subsurface.</title>
        <authorList>
            <person name="Probst A.J."/>
            <person name="Ladd B."/>
            <person name="Jarett J.K."/>
            <person name="Geller-Mcgrath D.E."/>
            <person name="Sieber C.M.K."/>
            <person name="Emerson J.B."/>
            <person name="Anantharaman K."/>
            <person name="Thomas B.C."/>
            <person name="Malmstrom R."/>
            <person name="Stieglmeier M."/>
            <person name="Klingl A."/>
            <person name="Woyke T."/>
            <person name="Ryan C.M."/>
            <person name="Banfield J.F."/>
        </authorList>
    </citation>
    <scope>NUCLEOTIDE SEQUENCE [LARGE SCALE GENOMIC DNA]</scope>
</reference>
<accession>A0A2M6WIT7</accession>
<dbReference type="InterPro" id="IPR001048">
    <property type="entry name" value="Asp/Glu/Uridylate_kinase"/>
</dbReference>
<dbReference type="UniPathway" id="UPA00159">
    <property type="reaction ID" value="UER00275"/>
</dbReference>
<dbReference type="Gene3D" id="3.40.1160.10">
    <property type="entry name" value="Acetylglutamate kinase-like"/>
    <property type="match status" value="1"/>
</dbReference>
<evidence type="ECO:0000256" key="6">
    <source>
        <dbReference type="ARBA" id="ARBA00022490"/>
    </source>
</evidence>
<keyword evidence="9 15" id="KW-0418">Kinase</keyword>
<dbReference type="SUPFAM" id="SSF53633">
    <property type="entry name" value="Carbamate kinase-like"/>
    <property type="match status" value="1"/>
</dbReference>
<evidence type="ECO:0000256" key="10">
    <source>
        <dbReference type="ARBA" id="ARBA00022840"/>
    </source>
</evidence>
<evidence type="ECO:0000256" key="4">
    <source>
        <dbReference type="ARBA" id="ARBA00012899"/>
    </source>
</evidence>
<comment type="catalytic activity">
    <reaction evidence="13">
        <text>UMP + ATP = UDP + ADP</text>
        <dbReference type="Rhea" id="RHEA:24400"/>
        <dbReference type="ChEBI" id="CHEBI:30616"/>
        <dbReference type="ChEBI" id="CHEBI:57865"/>
        <dbReference type="ChEBI" id="CHEBI:58223"/>
        <dbReference type="ChEBI" id="CHEBI:456216"/>
        <dbReference type="EC" id="2.7.4.22"/>
    </reaction>
</comment>
<dbReference type="Pfam" id="PF00696">
    <property type="entry name" value="AA_kinase"/>
    <property type="match status" value="1"/>
</dbReference>
<comment type="pathway">
    <text evidence="2">Pyrimidine metabolism; CTP biosynthesis via de novo pathway; UDP from UMP (UMPK route): step 1/1.</text>
</comment>
<dbReference type="PIRSF" id="PIRSF005650">
    <property type="entry name" value="Uridylate_kin"/>
    <property type="match status" value="1"/>
</dbReference>
<dbReference type="InterPro" id="IPR036393">
    <property type="entry name" value="AceGlu_kinase-like_sf"/>
</dbReference>
<dbReference type="GO" id="GO:0044210">
    <property type="term" value="P:'de novo' CTP biosynthetic process"/>
    <property type="evidence" value="ECO:0007669"/>
    <property type="project" value="UniProtKB-UniPathway"/>
</dbReference>
<dbReference type="GO" id="GO:0033862">
    <property type="term" value="F:UMP kinase activity"/>
    <property type="evidence" value="ECO:0007669"/>
    <property type="project" value="UniProtKB-EC"/>
</dbReference>
<dbReference type="PANTHER" id="PTHR42833:SF4">
    <property type="entry name" value="URIDYLATE KINASE PUMPKIN, CHLOROPLASTIC"/>
    <property type="match status" value="1"/>
</dbReference>
<evidence type="ECO:0000256" key="12">
    <source>
        <dbReference type="ARBA" id="ARBA00032092"/>
    </source>
</evidence>
<evidence type="ECO:0000256" key="9">
    <source>
        <dbReference type="ARBA" id="ARBA00022777"/>
    </source>
</evidence>
<dbReference type="NCBIfam" id="TIGR02076">
    <property type="entry name" value="pyrH_arch"/>
    <property type="match status" value="1"/>
</dbReference>
<keyword evidence="11" id="KW-0665">Pyrimidine biosynthesis</keyword>
<dbReference type="InterPro" id="IPR011817">
    <property type="entry name" value="Uridylate_kinase"/>
</dbReference>
<organism evidence="15 16">
    <name type="scientific">Candidatus Harrisonbacteria bacterium CG10_big_fil_rev_8_21_14_0_10_42_17</name>
    <dbReference type="NCBI Taxonomy" id="1974584"/>
    <lineage>
        <taxon>Bacteria</taxon>
        <taxon>Candidatus Harrisoniibacteriota</taxon>
    </lineage>
</organism>
<dbReference type="GO" id="GO:0006225">
    <property type="term" value="P:UDP biosynthetic process"/>
    <property type="evidence" value="ECO:0007669"/>
    <property type="project" value="TreeGrafter"/>
</dbReference>
<evidence type="ECO:0000313" key="16">
    <source>
        <dbReference type="Proteomes" id="UP000228635"/>
    </source>
</evidence>
<keyword evidence="6" id="KW-0963">Cytoplasm</keyword>
<dbReference type="GO" id="GO:0005737">
    <property type="term" value="C:cytoplasm"/>
    <property type="evidence" value="ECO:0007669"/>
    <property type="project" value="UniProtKB-SubCell"/>
</dbReference>
<dbReference type="GO" id="GO:0005524">
    <property type="term" value="F:ATP binding"/>
    <property type="evidence" value="ECO:0007669"/>
    <property type="project" value="UniProtKB-KW"/>
</dbReference>
<evidence type="ECO:0000313" key="15">
    <source>
        <dbReference type="EMBL" id="PIT92673.1"/>
    </source>
</evidence>
<dbReference type="Proteomes" id="UP000228635">
    <property type="component" value="Unassembled WGS sequence"/>
</dbReference>
<evidence type="ECO:0000256" key="13">
    <source>
        <dbReference type="ARBA" id="ARBA00047767"/>
    </source>
</evidence>
<evidence type="ECO:0000256" key="2">
    <source>
        <dbReference type="ARBA" id="ARBA00004791"/>
    </source>
</evidence>
<evidence type="ECO:0000256" key="11">
    <source>
        <dbReference type="ARBA" id="ARBA00022975"/>
    </source>
</evidence>
<evidence type="ECO:0000259" key="14">
    <source>
        <dbReference type="Pfam" id="PF00696"/>
    </source>
</evidence>
<dbReference type="EMBL" id="PFBA01000013">
    <property type="protein sequence ID" value="PIT92673.1"/>
    <property type="molecule type" value="Genomic_DNA"/>
</dbReference>
<proteinExistence type="inferred from homology"/>
<evidence type="ECO:0000256" key="1">
    <source>
        <dbReference type="ARBA" id="ARBA00004496"/>
    </source>
</evidence>
<comment type="caution">
    <text evidence="15">The sequence shown here is derived from an EMBL/GenBank/DDBJ whole genome shotgun (WGS) entry which is preliminary data.</text>
</comment>
<keyword evidence="10" id="KW-0067">ATP-binding</keyword>
<dbReference type="InterPro" id="IPR011818">
    <property type="entry name" value="Uridylate_kinase_arch/spir"/>
</dbReference>
<evidence type="ECO:0000256" key="7">
    <source>
        <dbReference type="ARBA" id="ARBA00022679"/>
    </source>
</evidence>
<name>A0A2M6WIT7_9BACT</name>
<comment type="similarity">
    <text evidence="3">Belongs to the UMP kinase family.</text>
</comment>